<keyword evidence="3" id="KW-1185">Reference proteome</keyword>
<evidence type="ECO:0000256" key="1">
    <source>
        <dbReference type="SAM" id="MobiDB-lite"/>
    </source>
</evidence>
<dbReference type="OrthoDB" id="10590917at2759"/>
<name>A0A4Y2RLS0_ARAVE</name>
<accession>A0A4Y2RLS0</accession>
<protein>
    <submittedName>
        <fullName evidence="2">Uncharacterized protein</fullName>
    </submittedName>
</protein>
<feature type="region of interest" description="Disordered" evidence="1">
    <location>
        <begin position="78"/>
        <end position="116"/>
    </location>
</feature>
<evidence type="ECO:0000313" key="3">
    <source>
        <dbReference type="Proteomes" id="UP000499080"/>
    </source>
</evidence>
<reference evidence="2 3" key="1">
    <citation type="journal article" date="2019" name="Sci. Rep.">
        <title>Orb-weaving spider Araneus ventricosus genome elucidates the spidroin gene catalogue.</title>
        <authorList>
            <person name="Kono N."/>
            <person name="Nakamura H."/>
            <person name="Ohtoshi R."/>
            <person name="Moran D.A.P."/>
            <person name="Shinohara A."/>
            <person name="Yoshida Y."/>
            <person name="Fujiwara M."/>
            <person name="Mori M."/>
            <person name="Tomita M."/>
            <person name="Arakawa K."/>
        </authorList>
    </citation>
    <scope>NUCLEOTIDE SEQUENCE [LARGE SCALE GENOMIC DNA]</scope>
</reference>
<dbReference type="Proteomes" id="UP000499080">
    <property type="component" value="Unassembled WGS sequence"/>
</dbReference>
<evidence type="ECO:0000313" key="2">
    <source>
        <dbReference type="EMBL" id="GBN76608.1"/>
    </source>
</evidence>
<comment type="caution">
    <text evidence="2">The sequence shown here is derived from an EMBL/GenBank/DDBJ whole genome shotgun (WGS) entry which is preliminary data.</text>
</comment>
<dbReference type="EMBL" id="BGPR01017591">
    <property type="protein sequence ID" value="GBN76608.1"/>
    <property type="molecule type" value="Genomic_DNA"/>
</dbReference>
<proteinExistence type="predicted"/>
<sequence length="116" mass="13587">MVIIFTKQKYFKLLHPSSRQVRKGVQVGTTNSNFKDYRKNWQNFRAWWSDNMIEKPDCGKRSAIGKIETEQTLTRSVNDLKKTKSVSTRIGQNRPVRFKDTNDVCKQPGHGRKRSK</sequence>
<dbReference type="AlphaFoldDB" id="A0A4Y2RLS0"/>
<gene>
    <name evidence="2" type="ORF">AVEN_207600_1</name>
</gene>
<organism evidence="2 3">
    <name type="scientific">Araneus ventricosus</name>
    <name type="common">Orbweaver spider</name>
    <name type="synonym">Epeira ventricosa</name>
    <dbReference type="NCBI Taxonomy" id="182803"/>
    <lineage>
        <taxon>Eukaryota</taxon>
        <taxon>Metazoa</taxon>
        <taxon>Ecdysozoa</taxon>
        <taxon>Arthropoda</taxon>
        <taxon>Chelicerata</taxon>
        <taxon>Arachnida</taxon>
        <taxon>Araneae</taxon>
        <taxon>Araneomorphae</taxon>
        <taxon>Entelegynae</taxon>
        <taxon>Araneoidea</taxon>
        <taxon>Araneidae</taxon>
        <taxon>Araneus</taxon>
    </lineage>
</organism>